<evidence type="ECO:0000256" key="1">
    <source>
        <dbReference type="ARBA" id="ARBA00010835"/>
    </source>
</evidence>
<feature type="compositionally biased region" description="Basic residues" evidence="2">
    <location>
        <begin position="347"/>
        <end position="358"/>
    </location>
</feature>
<dbReference type="SUPFAM" id="SSF75620">
    <property type="entry name" value="Release factor"/>
    <property type="match status" value="1"/>
</dbReference>
<evidence type="ECO:0000313" key="5">
    <source>
        <dbReference type="Proteomes" id="UP000245956"/>
    </source>
</evidence>
<dbReference type="InterPro" id="IPR000352">
    <property type="entry name" value="Pep_chain_release_fac_I"/>
</dbReference>
<feature type="compositionally biased region" description="Low complexity" evidence="2">
    <location>
        <begin position="369"/>
        <end position="378"/>
    </location>
</feature>
<evidence type="ECO:0000259" key="3">
    <source>
        <dbReference type="Pfam" id="PF00472"/>
    </source>
</evidence>
<sequence length="451" mass="49642">MMISRASLALRLFKPAPAIVIIPASFVRYKRYSAFDSHLDQDALAEARSWYQSFDASQLPKGNTTYARSSGPGGQHVNKTETKATTVYPVQELLSVMPSFLHGSVRASKYYTASNDALTFQAQTHRSRTANVDENRRKLMDEVTRMYQEKTPAETSAEKKSKYQEVEKRFHEERIKHKKKASAKKQSRRGPPDSLALQLPLHRIRRVALPRLLLPRRHATPGAAIAFTMAATSSPSGIEPASALPGEGSASVRPGDPIDPVREPKAASRLPLYPEGGRSGQRFHHSLGAASRKPGQRAPHRVNRCMISCPELNRQMREWEASCGSDNSPLSNGRRRSQSQPDTPTKPSHRWGPRFRFHRPWDSPQLAKGSSGASTTGSRDPRERRRRARDSQDIGGSSDVTSSFGHSPFGGGGASPLLAMAAMTVATEELDRLSRMARRADAGSKESDGAA</sequence>
<dbReference type="Gene3D" id="3.30.160.20">
    <property type="match status" value="1"/>
</dbReference>
<comment type="caution">
    <text evidence="4">The sequence shown here is derived from an EMBL/GenBank/DDBJ whole genome shotgun (WGS) entry which is preliminary data.</text>
</comment>
<reference evidence="4 5" key="1">
    <citation type="journal article" date="2016" name="Front. Microbiol.">
        <title>Genome and transcriptome sequences reveal the specific parasitism of the nematophagous Purpureocillium lilacinum 36-1.</title>
        <authorList>
            <person name="Xie J."/>
            <person name="Li S."/>
            <person name="Mo C."/>
            <person name="Xiao X."/>
            <person name="Peng D."/>
            <person name="Wang G."/>
            <person name="Xiao Y."/>
        </authorList>
    </citation>
    <scope>NUCLEOTIDE SEQUENCE [LARGE SCALE GENOMIC DNA]</scope>
    <source>
        <strain evidence="4 5">36-1</strain>
    </source>
</reference>
<accession>A0A2U3ECH2</accession>
<evidence type="ECO:0000256" key="2">
    <source>
        <dbReference type="SAM" id="MobiDB-lite"/>
    </source>
</evidence>
<dbReference type="InterPro" id="IPR045853">
    <property type="entry name" value="Pep_chain_release_fac_I_sf"/>
</dbReference>
<proteinExistence type="inferred from homology"/>
<dbReference type="InterPro" id="IPR052104">
    <property type="entry name" value="Mito_Release_Factor_mL62"/>
</dbReference>
<dbReference type="Pfam" id="PF00472">
    <property type="entry name" value="RF-1"/>
    <property type="match status" value="1"/>
</dbReference>
<organism evidence="4 5">
    <name type="scientific">Purpureocillium lilacinum</name>
    <name type="common">Paecilomyces lilacinus</name>
    <dbReference type="NCBI Taxonomy" id="33203"/>
    <lineage>
        <taxon>Eukaryota</taxon>
        <taxon>Fungi</taxon>
        <taxon>Dikarya</taxon>
        <taxon>Ascomycota</taxon>
        <taxon>Pezizomycotina</taxon>
        <taxon>Sordariomycetes</taxon>
        <taxon>Hypocreomycetidae</taxon>
        <taxon>Hypocreales</taxon>
        <taxon>Ophiocordycipitaceae</taxon>
        <taxon>Purpureocillium</taxon>
    </lineage>
</organism>
<dbReference type="PANTHER" id="PTHR11075:SF54">
    <property type="entry name" value="LARGE RIBOSOMAL SUBUNIT PROTEIN ML62"/>
    <property type="match status" value="1"/>
</dbReference>
<evidence type="ECO:0000313" key="4">
    <source>
        <dbReference type="EMBL" id="PWI72195.1"/>
    </source>
</evidence>
<gene>
    <name evidence="4" type="ORF">PCL_10818</name>
</gene>
<dbReference type="GO" id="GO:0004045">
    <property type="term" value="F:peptidyl-tRNA hydrolase activity"/>
    <property type="evidence" value="ECO:0007669"/>
    <property type="project" value="TreeGrafter"/>
</dbReference>
<feature type="region of interest" description="Disordered" evidence="2">
    <location>
        <begin position="234"/>
        <end position="299"/>
    </location>
</feature>
<feature type="region of interest" description="Disordered" evidence="2">
    <location>
        <begin position="171"/>
        <end position="196"/>
    </location>
</feature>
<dbReference type="AlphaFoldDB" id="A0A2U3ECH2"/>
<dbReference type="EMBL" id="LCWV01000006">
    <property type="protein sequence ID" value="PWI72195.1"/>
    <property type="molecule type" value="Genomic_DNA"/>
</dbReference>
<comment type="similarity">
    <text evidence="1">Belongs to the prokaryotic/mitochondrial release factor family.</text>
</comment>
<name>A0A2U3ECH2_PURLI</name>
<feature type="compositionally biased region" description="Basic residues" evidence="2">
    <location>
        <begin position="176"/>
        <end position="188"/>
    </location>
</feature>
<dbReference type="GO" id="GO:0016150">
    <property type="term" value="F:translation release factor activity, codon nonspecific"/>
    <property type="evidence" value="ECO:0007669"/>
    <property type="project" value="TreeGrafter"/>
</dbReference>
<dbReference type="Proteomes" id="UP000245956">
    <property type="component" value="Unassembled WGS sequence"/>
</dbReference>
<feature type="region of interest" description="Disordered" evidence="2">
    <location>
        <begin position="320"/>
        <end position="416"/>
    </location>
</feature>
<protein>
    <recommendedName>
        <fullName evidence="3">Prokaryotic-type class I peptide chain release factors domain-containing protein</fullName>
    </recommendedName>
</protein>
<dbReference type="PANTHER" id="PTHR11075">
    <property type="entry name" value="PEPTIDE CHAIN RELEASE FACTOR"/>
    <property type="match status" value="1"/>
</dbReference>
<dbReference type="GO" id="GO:0005762">
    <property type="term" value="C:mitochondrial large ribosomal subunit"/>
    <property type="evidence" value="ECO:0007669"/>
    <property type="project" value="TreeGrafter"/>
</dbReference>
<feature type="domain" description="Prokaryotic-type class I peptide chain release factors" evidence="3">
    <location>
        <begin position="65"/>
        <end position="187"/>
    </location>
</feature>
<dbReference type="GO" id="GO:0070126">
    <property type="term" value="P:mitochondrial translational termination"/>
    <property type="evidence" value="ECO:0007669"/>
    <property type="project" value="TreeGrafter"/>
</dbReference>